<dbReference type="EMBL" id="GBXM01075024">
    <property type="protein sequence ID" value="JAH33553.1"/>
    <property type="molecule type" value="Transcribed_RNA"/>
</dbReference>
<accession>A0A0E9S735</accession>
<dbReference type="AlphaFoldDB" id="A0A0E9S735"/>
<dbReference type="EMBL" id="GBXM01071550">
    <property type="protein sequence ID" value="JAH37027.1"/>
    <property type="molecule type" value="Transcribed_RNA"/>
</dbReference>
<evidence type="ECO:0000313" key="1">
    <source>
        <dbReference type="EMBL" id="JAH37027.1"/>
    </source>
</evidence>
<reference evidence="1" key="1">
    <citation type="submission" date="2014-11" db="EMBL/GenBank/DDBJ databases">
        <authorList>
            <person name="Amaro Gonzalez C."/>
        </authorList>
    </citation>
    <scope>NUCLEOTIDE SEQUENCE</scope>
</reference>
<protein>
    <submittedName>
        <fullName evidence="1">Uncharacterized protein</fullName>
    </submittedName>
</protein>
<name>A0A0E9S735_ANGAN</name>
<reference evidence="1" key="2">
    <citation type="journal article" date="2015" name="Fish Shellfish Immunol.">
        <title>Early steps in the European eel (Anguilla anguilla)-Vibrio vulnificus interaction in the gills: Role of the RtxA13 toxin.</title>
        <authorList>
            <person name="Callol A."/>
            <person name="Pajuelo D."/>
            <person name="Ebbesson L."/>
            <person name="Teles M."/>
            <person name="MacKenzie S."/>
            <person name="Amaro C."/>
        </authorList>
    </citation>
    <scope>NUCLEOTIDE SEQUENCE</scope>
</reference>
<organism evidence="1">
    <name type="scientific">Anguilla anguilla</name>
    <name type="common">European freshwater eel</name>
    <name type="synonym">Muraena anguilla</name>
    <dbReference type="NCBI Taxonomy" id="7936"/>
    <lineage>
        <taxon>Eukaryota</taxon>
        <taxon>Metazoa</taxon>
        <taxon>Chordata</taxon>
        <taxon>Craniata</taxon>
        <taxon>Vertebrata</taxon>
        <taxon>Euteleostomi</taxon>
        <taxon>Actinopterygii</taxon>
        <taxon>Neopterygii</taxon>
        <taxon>Teleostei</taxon>
        <taxon>Anguilliformes</taxon>
        <taxon>Anguillidae</taxon>
        <taxon>Anguilla</taxon>
    </lineage>
</organism>
<sequence>MVWANLASVSDCSPTVSDFLAVCAFIVHSSIQHGYWRP</sequence>
<proteinExistence type="predicted"/>